<dbReference type="Pfam" id="PF07992">
    <property type="entry name" value="Pyr_redox_2"/>
    <property type="match status" value="1"/>
</dbReference>
<gene>
    <name evidence="5" type="ORF">BDV96DRAFT_654733</name>
</gene>
<dbReference type="EMBL" id="ML977363">
    <property type="protein sequence ID" value="KAF2106346.1"/>
    <property type="molecule type" value="Genomic_DNA"/>
</dbReference>
<dbReference type="PRINTS" id="PR00368">
    <property type="entry name" value="FADPNR"/>
</dbReference>
<dbReference type="GO" id="GO:0016491">
    <property type="term" value="F:oxidoreductase activity"/>
    <property type="evidence" value="ECO:0007669"/>
    <property type="project" value="UniProtKB-KW"/>
</dbReference>
<accession>A0A6A5YGX8</accession>
<dbReference type="OrthoDB" id="10260355at2759"/>
<organism evidence="5 6">
    <name type="scientific">Lophiotrema nucula</name>
    <dbReference type="NCBI Taxonomy" id="690887"/>
    <lineage>
        <taxon>Eukaryota</taxon>
        <taxon>Fungi</taxon>
        <taxon>Dikarya</taxon>
        <taxon>Ascomycota</taxon>
        <taxon>Pezizomycotina</taxon>
        <taxon>Dothideomycetes</taxon>
        <taxon>Pleosporomycetidae</taxon>
        <taxon>Pleosporales</taxon>
        <taxon>Lophiotremataceae</taxon>
        <taxon>Lophiotrema</taxon>
    </lineage>
</organism>
<evidence type="ECO:0000256" key="3">
    <source>
        <dbReference type="ARBA" id="ARBA00023002"/>
    </source>
</evidence>
<dbReference type="Gene3D" id="3.50.50.60">
    <property type="entry name" value="FAD/NAD(P)-binding domain"/>
    <property type="match status" value="2"/>
</dbReference>
<keyword evidence="3" id="KW-0560">Oxidoreductase</keyword>
<evidence type="ECO:0000259" key="4">
    <source>
        <dbReference type="Pfam" id="PF07992"/>
    </source>
</evidence>
<dbReference type="PANTHER" id="PTHR48105">
    <property type="entry name" value="THIOREDOXIN REDUCTASE 1-RELATED-RELATED"/>
    <property type="match status" value="1"/>
</dbReference>
<keyword evidence="6" id="KW-1185">Reference proteome</keyword>
<dbReference type="InterPro" id="IPR050097">
    <property type="entry name" value="Ferredoxin-NADP_redctase_2"/>
</dbReference>
<dbReference type="AlphaFoldDB" id="A0A6A5YGX8"/>
<proteinExistence type="inferred from homology"/>
<dbReference type="GO" id="GO:0097237">
    <property type="term" value="P:cellular response to toxic substance"/>
    <property type="evidence" value="ECO:0007669"/>
    <property type="project" value="UniProtKB-ARBA"/>
</dbReference>
<comment type="similarity">
    <text evidence="1">Belongs to the class-II pyridine nucleotide-disulfide oxidoreductase family.</text>
</comment>
<dbReference type="InterPro" id="IPR036188">
    <property type="entry name" value="FAD/NAD-bd_sf"/>
</dbReference>
<reference evidence="5" key="1">
    <citation type="journal article" date="2020" name="Stud. Mycol.">
        <title>101 Dothideomycetes genomes: a test case for predicting lifestyles and emergence of pathogens.</title>
        <authorList>
            <person name="Haridas S."/>
            <person name="Albert R."/>
            <person name="Binder M."/>
            <person name="Bloem J."/>
            <person name="Labutti K."/>
            <person name="Salamov A."/>
            <person name="Andreopoulos B."/>
            <person name="Baker S."/>
            <person name="Barry K."/>
            <person name="Bills G."/>
            <person name="Bluhm B."/>
            <person name="Cannon C."/>
            <person name="Castanera R."/>
            <person name="Culley D."/>
            <person name="Daum C."/>
            <person name="Ezra D."/>
            <person name="Gonzalez J."/>
            <person name="Henrissat B."/>
            <person name="Kuo A."/>
            <person name="Liang C."/>
            <person name="Lipzen A."/>
            <person name="Lutzoni F."/>
            <person name="Magnuson J."/>
            <person name="Mondo S."/>
            <person name="Nolan M."/>
            <person name="Ohm R."/>
            <person name="Pangilinan J."/>
            <person name="Park H.-J."/>
            <person name="Ramirez L."/>
            <person name="Alfaro M."/>
            <person name="Sun H."/>
            <person name="Tritt A."/>
            <person name="Yoshinaga Y."/>
            <person name="Zwiers L.-H."/>
            <person name="Turgeon B."/>
            <person name="Goodwin S."/>
            <person name="Spatafora J."/>
            <person name="Crous P."/>
            <person name="Grigoriev I."/>
        </authorList>
    </citation>
    <scope>NUCLEOTIDE SEQUENCE</scope>
    <source>
        <strain evidence="5">CBS 627.86</strain>
    </source>
</reference>
<evidence type="ECO:0000313" key="5">
    <source>
        <dbReference type="EMBL" id="KAF2106346.1"/>
    </source>
</evidence>
<feature type="domain" description="FAD/NAD(P)-binding" evidence="4">
    <location>
        <begin position="10"/>
        <end position="310"/>
    </location>
</feature>
<sequence length="336" mass="36018">MAQTSSDITDVLIVGAGPAGLSAATVLARLLWTTVMFDSGEYRYKASKHYHMVPGYDHQSLMTYLGDIRSDLNARYKTNTIVNAKAEQISKIESGEHSGLFQITSSNGQQWLGRKVVLAFGNLEQFPDIAGYQDCWIKGIFHCQVHRGFEVAGCEMAGVLAVESDASLFKARHLALEAKAIAQRVTIYTNGNEALGAEVKDALAEWPQGLYTFNNSPIERLVKGARASDVDIHLEGGAVETVNYIIHRPKPVLPGSFVEQLGLELDNSGIINPGFIKVGGIFNETNVPGIFAVGDCASAFKVVVSGVNMGAFTAAGLAAQLGNEVPSRHGFACTAP</sequence>
<keyword evidence="2" id="KW-0285">Flavoprotein</keyword>
<dbReference type="PRINTS" id="PR00469">
    <property type="entry name" value="PNDRDTASEII"/>
</dbReference>
<name>A0A6A5YGX8_9PLEO</name>
<protein>
    <submittedName>
        <fullName evidence="5">Thioredoxin reductase</fullName>
    </submittedName>
</protein>
<evidence type="ECO:0000256" key="2">
    <source>
        <dbReference type="ARBA" id="ARBA00022630"/>
    </source>
</evidence>
<dbReference type="Proteomes" id="UP000799770">
    <property type="component" value="Unassembled WGS sequence"/>
</dbReference>
<evidence type="ECO:0000256" key="1">
    <source>
        <dbReference type="ARBA" id="ARBA00009333"/>
    </source>
</evidence>
<evidence type="ECO:0000313" key="6">
    <source>
        <dbReference type="Proteomes" id="UP000799770"/>
    </source>
</evidence>
<dbReference type="SUPFAM" id="SSF51905">
    <property type="entry name" value="FAD/NAD(P)-binding domain"/>
    <property type="match status" value="1"/>
</dbReference>
<dbReference type="InterPro" id="IPR023753">
    <property type="entry name" value="FAD/NAD-binding_dom"/>
</dbReference>